<evidence type="ECO:0000313" key="4">
    <source>
        <dbReference type="Proteomes" id="UP000017861"/>
    </source>
</evidence>
<organism evidence="3 4">
    <name type="scientific">Trypanosoma cruzi Dm28c</name>
    <dbReference type="NCBI Taxonomy" id="1416333"/>
    <lineage>
        <taxon>Eukaryota</taxon>
        <taxon>Discoba</taxon>
        <taxon>Euglenozoa</taxon>
        <taxon>Kinetoplastea</taxon>
        <taxon>Metakinetoplastina</taxon>
        <taxon>Trypanosomatida</taxon>
        <taxon>Trypanosomatidae</taxon>
        <taxon>Trypanosoma</taxon>
        <taxon>Schizotrypanum</taxon>
    </lineage>
</organism>
<name>V5B938_TRYCR</name>
<feature type="transmembrane region" description="Helical" evidence="2">
    <location>
        <begin position="12"/>
        <end position="32"/>
    </location>
</feature>
<dbReference type="Proteomes" id="UP000017861">
    <property type="component" value="Unassembled WGS sequence"/>
</dbReference>
<evidence type="ECO:0000256" key="1">
    <source>
        <dbReference type="SAM" id="MobiDB-lite"/>
    </source>
</evidence>
<evidence type="ECO:0000256" key="2">
    <source>
        <dbReference type="SAM" id="Phobius"/>
    </source>
</evidence>
<dbReference type="AlphaFoldDB" id="V5B938"/>
<protein>
    <submittedName>
        <fullName evidence="3">Uncharacterized protein</fullName>
    </submittedName>
</protein>
<comment type="caution">
    <text evidence="3">The sequence shown here is derived from an EMBL/GenBank/DDBJ whole genome shotgun (WGS) entry which is preliminary data.</text>
</comment>
<feature type="transmembrane region" description="Helical" evidence="2">
    <location>
        <begin position="38"/>
        <end position="61"/>
    </location>
</feature>
<keyword evidence="2" id="KW-1133">Transmembrane helix</keyword>
<dbReference type="EMBL" id="AYLP01000099">
    <property type="protein sequence ID" value="ESS64154.1"/>
    <property type="molecule type" value="Genomic_DNA"/>
</dbReference>
<proteinExistence type="predicted"/>
<dbReference type="VEuPathDB" id="TriTrypDB:TCDM_07863"/>
<gene>
    <name evidence="3" type="ORF">TCDM_07863</name>
</gene>
<accession>V5B938</accession>
<keyword evidence="2" id="KW-0472">Membrane</keyword>
<reference evidence="3 4" key="1">
    <citation type="journal article" date="2014" name="Genome Announc.">
        <title>Trypanosoma cruzi Clone Dm28c Draft Genome Sequence.</title>
        <authorList>
            <person name="Grisard E.C."/>
            <person name="Teixeira S.M."/>
            <person name="de Almeida L.G."/>
            <person name="Stoco P.H."/>
            <person name="Gerber A.L."/>
            <person name="Talavera-Lopez C."/>
            <person name="Lima O.C."/>
            <person name="Andersson B."/>
            <person name="de Vasconcelos A.T."/>
        </authorList>
    </citation>
    <scope>NUCLEOTIDE SEQUENCE [LARGE SCALE GENOMIC DNA]</scope>
    <source>
        <strain evidence="3 4">Dm28c</strain>
    </source>
</reference>
<evidence type="ECO:0000313" key="3">
    <source>
        <dbReference type="EMBL" id="ESS64154.1"/>
    </source>
</evidence>
<feature type="region of interest" description="Disordered" evidence="1">
    <location>
        <begin position="84"/>
        <end position="113"/>
    </location>
</feature>
<keyword evidence="2" id="KW-0812">Transmembrane</keyword>
<sequence>MMNSHAACSYLRVGAVGGRDALFVFCCCFFHFHYFWGFFLFLLLTLSFCLFFPFCFFCFCCRQRWMGFGARKKRVALGEPSTWQRRCSSSSSSEKKGTVVGRGKKRVDGSGWSFLPSKVARRSSTLSGGQ</sequence>